<dbReference type="Proteomes" id="UP000324298">
    <property type="component" value="Unassembled WGS sequence"/>
</dbReference>
<dbReference type="Gene3D" id="1.20.1440.60">
    <property type="entry name" value="23S rRNA-intervening sequence"/>
    <property type="match status" value="1"/>
</dbReference>
<reference evidence="1 2" key="1">
    <citation type="submission" date="2019-04" db="EMBL/GenBank/DDBJ databases">
        <title>Geobacter ruber sp. nov., ferric-reducing bacteria isolated from paddy soil.</title>
        <authorList>
            <person name="Xu Z."/>
            <person name="Masuda Y."/>
            <person name="Itoh H."/>
            <person name="Senoo K."/>
        </authorList>
    </citation>
    <scope>NUCLEOTIDE SEQUENCE [LARGE SCALE GENOMIC DNA]</scope>
    <source>
        <strain evidence="1 2">Red88</strain>
    </source>
</reference>
<gene>
    <name evidence="1" type="ORF">ET418_04820</name>
</gene>
<keyword evidence="2" id="KW-1185">Reference proteome</keyword>
<dbReference type="SUPFAM" id="SSF158446">
    <property type="entry name" value="IVS-encoded protein-like"/>
    <property type="match status" value="1"/>
</dbReference>
<dbReference type="InterPro" id="IPR036583">
    <property type="entry name" value="23S_rRNA_IVS_sf"/>
</dbReference>
<evidence type="ECO:0000313" key="1">
    <source>
        <dbReference type="EMBL" id="KAA0894279.1"/>
    </source>
</evidence>
<organism evidence="1 2">
    <name type="scientific">Oryzomonas rubra</name>
    <dbReference type="NCBI Taxonomy" id="2509454"/>
    <lineage>
        <taxon>Bacteria</taxon>
        <taxon>Pseudomonadati</taxon>
        <taxon>Thermodesulfobacteriota</taxon>
        <taxon>Desulfuromonadia</taxon>
        <taxon>Geobacterales</taxon>
        <taxon>Geobacteraceae</taxon>
        <taxon>Oryzomonas</taxon>
    </lineage>
</organism>
<sequence>MTTIILPHGNYRELLSYQKAEVVYDLTFRFCARFLAKGDRTIDQMVQAARSGKQNIVEGSKASGTSKEMEIKLTNVARASLEELLEDYRDFLRVRDLEIWAKDSREARYVRELGHTPPVTYETYRPFVETRPAQVVANMALCLIHQTNYLLDRQITALARDFLKDGGLRERMTRARLQSREEQRGAGKG</sequence>
<dbReference type="EMBL" id="SRSD01000002">
    <property type="protein sequence ID" value="KAA0894279.1"/>
    <property type="molecule type" value="Genomic_DNA"/>
</dbReference>
<dbReference type="RefSeq" id="WP_149306436.1">
    <property type="nucleotide sequence ID" value="NZ_SRSD01000002.1"/>
</dbReference>
<dbReference type="OrthoDB" id="9796189at2"/>
<dbReference type="AlphaFoldDB" id="A0A5A9XQH4"/>
<dbReference type="InterPro" id="IPR012657">
    <property type="entry name" value="23S_rRNA-intervening_sequence"/>
</dbReference>
<dbReference type="InterPro" id="IPR026354">
    <property type="entry name" value="4helix_suffix_dom"/>
</dbReference>
<evidence type="ECO:0000313" key="2">
    <source>
        <dbReference type="Proteomes" id="UP000324298"/>
    </source>
</evidence>
<dbReference type="NCBIfam" id="TIGR04258">
    <property type="entry name" value="4helix_suffix"/>
    <property type="match status" value="1"/>
</dbReference>
<accession>A0A5A9XQH4</accession>
<proteinExistence type="predicted"/>
<protein>
    <submittedName>
        <fullName evidence="1">Four helix bundle protein</fullName>
    </submittedName>
</protein>
<comment type="caution">
    <text evidence="1">The sequence shown here is derived from an EMBL/GenBank/DDBJ whole genome shotgun (WGS) entry which is preliminary data.</text>
</comment>
<name>A0A5A9XQH4_9BACT</name>
<dbReference type="NCBIfam" id="TIGR02436">
    <property type="entry name" value="four helix bundle protein"/>
    <property type="match status" value="1"/>
</dbReference>